<feature type="region of interest" description="Disordered" evidence="1">
    <location>
        <begin position="281"/>
        <end position="323"/>
    </location>
</feature>
<sequence length="323" mass="33203">MNFTIDDASSFLIYSSGWGVQGTDNPDLGQYFEHTFHAAQADGARLNITFEGSYTYVAIYGSKGPGHASFSVQFDDDVLDDISASAPATAFQQLLFQRVLPAQAGQHFVQLTAQLTDAQWLDVDFVTLGSASASSATTIAATETAPPPYLTGSASSATPSASSPSTASARASHTPTILAGLFGGILAFVALALAAYAILACVHARRGARERAFRYGTASASSPAPHSPTHSPIFARFTAHPPASASSRNLSHAALSCTPAPTSASTRLLAAASTSSVALSPADGAARAGTPTSGSGARAFPFLSGKRAHKGDADSERTDFLQV</sequence>
<evidence type="ECO:0000313" key="3">
    <source>
        <dbReference type="EMBL" id="PCH39509.1"/>
    </source>
</evidence>
<keyword evidence="2" id="KW-0472">Membrane</keyword>
<organism evidence="3 4">
    <name type="scientific">Wolfiporia cocos (strain MD-104)</name>
    <name type="common">Brown rot fungus</name>
    <dbReference type="NCBI Taxonomy" id="742152"/>
    <lineage>
        <taxon>Eukaryota</taxon>
        <taxon>Fungi</taxon>
        <taxon>Dikarya</taxon>
        <taxon>Basidiomycota</taxon>
        <taxon>Agaricomycotina</taxon>
        <taxon>Agaricomycetes</taxon>
        <taxon>Polyporales</taxon>
        <taxon>Phaeolaceae</taxon>
        <taxon>Wolfiporia</taxon>
    </lineage>
</organism>
<protein>
    <submittedName>
        <fullName evidence="3">Uncharacterized protein</fullName>
    </submittedName>
</protein>
<dbReference type="EMBL" id="KB468009">
    <property type="protein sequence ID" value="PCH39509.1"/>
    <property type="molecule type" value="Genomic_DNA"/>
</dbReference>
<gene>
    <name evidence="3" type="ORF">WOLCODRAFT_29595</name>
</gene>
<feature type="transmembrane region" description="Helical" evidence="2">
    <location>
        <begin position="177"/>
        <end position="202"/>
    </location>
</feature>
<name>A0A2H3JL44_WOLCO</name>
<dbReference type="Proteomes" id="UP000218811">
    <property type="component" value="Unassembled WGS sequence"/>
</dbReference>
<dbReference type="STRING" id="742152.A0A2H3JL44"/>
<dbReference type="OMA" id="YGSKGPQ"/>
<reference evidence="3 4" key="1">
    <citation type="journal article" date="2012" name="Science">
        <title>The Paleozoic origin of enzymatic lignin decomposition reconstructed from 31 fungal genomes.</title>
        <authorList>
            <person name="Floudas D."/>
            <person name="Binder M."/>
            <person name="Riley R."/>
            <person name="Barry K."/>
            <person name="Blanchette R.A."/>
            <person name="Henrissat B."/>
            <person name="Martinez A.T."/>
            <person name="Otillar R."/>
            <person name="Spatafora J.W."/>
            <person name="Yadav J.S."/>
            <person name="Aerts A."/>
            <person name="Benoit I."/>
            <person name="Boyd A."/>
            <person name="Carlson A."/>
            <person name="Copeland A."/>
            <person name="Coutinho P.M."/>
            <person name="de Vries R.P."/>
            <person name="Ferreira P."/>
            <person name="Findley K."/>
            <person name="Foster B."/>
            <person name="Gaskell J."/>
            <person name="Glotzer D."/>
            <person name="Gorecki P."/>
            <person name="Heitman J."/>
            <person name="Hesse C."/>
            <person name="Hori C."/>
            <person name="Igarashi K."/>
            <person name="Jurgens J.A."/>
            <person name="Kallen N."/>
            <person name="Kersten P."/>
            <person name="Kohler A."/>
            <person name="Kuees U."/>
            <person name="Kumar T.K.A."/>
            <person name="Kuo A."/>
            <person name="LaButti K."/>
            <person name="Larrondo L.F."/>
            <person name="Lindquist E."/>
            <person name="Ling A."/>
            <person name="Lombard V."/>
            <person name="Lucas S."/>
            <person name="Lundell T."/>
            <person name="Martin R."/>
            <person name="McLaughlin D.J."/>
            <person name="Morgenstern I."/>
            <person name="Morin E."/>
            <person name="Murat C."/>
            <person name="Nagy L.G."/>
            <person name="Nolan M."/>
            <person name="Ohm R.A."/>
            <person name="Patyshakuliyeva A."/>
            <person name="Rokas A."/>
            <person name="Ruiz-Duenas F.J."/>
            <person name="Sabat G."/>
            <person name="Salamov A."/>
            <person name="Samejima M."/>
            <person name="Schmutz J."/>
            <person name="Slot J.C."/>
            <person name="St John F."/>
            <person name="Stenlid J."/>
            <person name="Sun H."/>
            <person name="Sun S."/>
            <person name="Syed K."/>
            <person name="Tsang A."/>
            <person name="Wiebenga A."/>
            <person name="Young D."/>
            <person name="Pisabarro A."/>
            <person name="Eastwood D.C."/>
            <person name="Martin F."/>
            <person name="Cullen D."/>
            <person name="Grigoriev I.V."/>
            <person name="Hibbett D.S."/>
        </authorList>
    </citation>
    <scope>NUCLEOTIDE SEQUENCE [LARGE SCALE GENOMIC DNA]</scope>
    <source>
        <strain evidence="3 4">MD-104</strain>
    </source>
</reference>
<keyword evidence="2" id="KW-0812">Transmembrane</keyword>
<evidence type="ECO:0000256" key="2">
    <source>
        <dbReference type="SAM" id="Phobius"/>
    </source>
</evidence>
<evidence type="ECO:0000313" key="4">
    <source>
        <dbReference type="Proteomes" id="UP000218811"/>
    </source>
</evidence>
<keyword evidence="2" id="KW-1133">Transmembrane helix</keyword>
<dbReference type="OrthoDB" id="2563669at2759"/>
<keyword evidence="4" id="KW-1185">Reference proteome</keyword>
<dbReference type="AlphaFoldDB" id="A0A2H3JL44"/>
<accession>A0A2H3JL44</accession>
<dbReference type="Gene3D" id="2.60.120.260">
    <property type="entry name" value="Galactose-binding domain-like"/>
    <property type="match status" value="1"/>
</dbReference>
<feature type="compositionally biased region" description="Basic and acidic residues" evidence="1">
    <location>
        <begin position="310"/>
        <end position="323"/>
    </location>
</feature>
<evidence type="ECO:0000256" key="1">
    <source>
        <dbReference type="SAM" id="MobiDB-lite"/>
    </source>
</evidence>
<proteinExistence type="predicted"/>